<dbReference type="Pfam" id="PF00646">
    <property type="entry name" value="F-box"/>
    <property type="match status" value="1"/>
</dbReference>
<proteinExistence type="predicted"/>
<reference evidence="10 11" key="1">
    <citation type="submission" date="2016-07" db="EMBL/GenBank/DDBJ databases">
        <title>Pervasive Adenine N6-methylation of Active Genes in Fungi.</title>
        <authorList>
            <consortium name="DOE Joint Genome Institute"/>
            <person name="Mondo S.J."/>
            <person name="Dannebaum R.O."/>
            <person name="Kuo R.C."/>
            <person name="Labutti K."/>
            <person name="Haridas S."/>
            <person name="Kuo A."/>
            <person name="Salamov A."/>
            <person name="Ahrendt S.R."/>
            <person name="Lipzen A."/>
            <person name="Sullivan W."/>
            <person name="Andreopoulos W.B."/>
            <person name="Clum A."/>
            <person name="Lindquist E."/>
            <person name="Daum C."/>
            <person name="Ramamoorthy G.K."/>
            <person name="Gryganskyi A."/>
            <person name="Culley D."/>
            <person name="Magnuson J.K."/>
            <person name="James T.Y."/>
            <person name="O'Malley M.A."/>
            <person name="Stajich J.E."/>
            <person name="Spatafora J.W."/>
            <person name="Visel A."/>
            <person name="Grigoriev I.V."/>
        </authorList>
    </citation>
    <scope>NUCLEOTIDE SEQUENCE [LARGE SCALE GENOMIC DNA]</scope>
    <source>
        <strain evidence="10 11">JEL800</strain>
    </source>
</reference>
<dbReference type="Gene3D" id="3.80.10.10">
    <property type="entry name" value="Ribonuclease Inhibitor"/>
    <property type="match status" value="1"/>
</dbReference>
<dbReference type="EMBL" id="MCGO01000049">
    <property type="protein sequence ID" value="ORY37654.1"/>
    <property type="molecule type" value="Genomic_DNA"/>
</dbReference>
<keyword evidence="11" id="KW-1185">Reference proteome</keyword>
<keyword evidence="2" id="KW-0433">Leucine-rich repeat</keyword>
<dbReference type="GO" id="GO:0009791">
    <property type="term" value="P:post-embryonic development"/>
    <property type="evidence" value="ECO:0007669"/>
    <property type="project" value="UniProtKB-ARBA"/>
</dbReference>
<dbReference type="InterPro" id="IPR053038">
    <property type="entry name" value="RLP_Defense"/>
</dbReference>
<evidence type="ECO:0000259" key="9">
    <source>
        <dbReference type="PROSITE" id="PS50181"/>
    </source>
</evidence>
<dbReference type="Pfam" id="PF23598">
    <property type="entry name" value="LRR_14"/>
    <property type="match status" value="1"/>
</dbReference>
<evidence type="ECO:0000256" key="3">
    <source>
        <dbReference type="ARBA" id="ARBA00022692"/>
    </source>
</evidence>
<keyword evidence="7" id="KW-0472">Membrane</keyword>
<evidence type="ECO:0000256" key="7">
    <source>
        <dbReference type="ARBA" id="ARBA00023136"/>
    </source>
</evidence>
<name>A0A1Y2BSH3_9FUNG</name>
<feature type="domain" description="F-box" evidence="9">
    <location>
        <begin position="2"/>
        <end position="49"/>
    </location>
</feature>
<dbReference type="Proteomes" id="UP000193642">
    <property type="component" value="Unassembled WGS sequence"/>
</dbReference>
<dbReference type="GO" id="GO:0051707">
    <property type="term" value="P:response to other organism"/>
    <property type="evidence" value="ECO:0007669"/>
    <property type="project" value="UniProtKB-ARBA"/>
</dbReference>
<sequence length="294" mass="33411">MNQPFTTLPTELVQQIFKHISLSTINRYHRCSKRLKAVLRTPDFATLHLSTHIARRTYPRNPHSTHPTDLDLLWFMWRIEYQYAYARKYLNHCESLAWCNVGAVKYGAKAIPRAIGEIHALVHVDLLSSMIIGHIPKEIGGPIPAEIGNLIQLKVLDLSGNLLSGCLVKELGSLVRLKVLKLDANYFEGVIPEELGRLSELEQLNLSKNMISGEIPKSLGMLRRLDVLNIGGNRIEGSIPVELGIVWRKVPAALGRVRLRGMDLSRNPGLELQTTDDMDRNSFLYSYLWRQRFL</sequence>
<evidence type="ECO:0000256" key="5">
    <source>
        <dbReference type="ARBA" id="ARBA00022737"/>
    </source>
</evidence>
<evidence type="ECO:0000256" key="1">
    <source>
        <dbReference type="ARBA" id="ARBA00004167"/>
    </source>
</evidence>
<keyword evidence="6" id="KW-1133">Transmembrane helix</keyword>
<keyword evidence="5" id="KW-0677">Repeat</keyword>
<comment type="caution">
    <text evidence="10">The sequence shown here is derived from an EMBL/GenBank/DDBJ whole genome shotgun (WGS) entry which is preliminary data.</text>
</comment>
<gene>
    <name evidence="10" type="ORF">BCR33DRAFT_721384</name>
</gene>
<dbReference type="FunFam" id="3.80.10.10:FF:000453">
    <property type="entry name" value="Leucine-rich receptor-like protein kinase family protein"/>
    <property type="match status" value="1"/>
</dbReference>
<keyword evidence="3" id="KW-0812">Transmembrane</keyword>
<dbReference type="PANTHER" id="PTHR48064">
    <property type="entry name" value="OS01G0750400 PROTEIN"/>
    <property type="match status" value="1"/>
</dbReference>
<dbReference type="InterPro" id="IPR036047">
    <property type="entry name" value="F-box-like_dom_sf"/>
</dbReference>
<dbReference type="InterPro" id="IPR032675">
    <property type="entry name" value="LRR_dom_sf"/>
</dbReference>
<dbReference type="GO" id="GO:0016020">
    <property type="term" value="C:membrane"/>
    <property type="evidence" value="ECO:0007669"/>
    <property type="project" value="UniProtKB-SubCell"/>
</dbReference>
<evidence type="ECO:0000313" key="11">
    <source>
        <dbReference type="Proteomes" id="UP000193642"/>
    </source>
</evidence>
<keyword evidence="8" id="KW-0325">Glycoprotein</keyword>
<comment type="subcellular location">
    <subcellularLocation>
        <location evidence="1">Membrane</location>
        <topology evidence="1">Single-pass membrane protein</topology>
    </subcellularLocation>
</comment>
<evidence type="ECO:0000256" key="6">
    <source>
        <dbReference type="ARBA" id="ARBA00022989"/>
    </source>
</evidence>
<evidence type="ECO:0000256" key="4">
    <source>
        <dbReference type="ARBA" id="ARBA00022729"/>
    </source>
</evidence>
<dbReference type="InterPro" id="IPR001810">
    <property type="entry name" value="F-box_dom"/>
</dbReference>
<organism evidence="10 11">
    <name type="scientific">Rhizoclosmatium globosum</name>
    <dbReference type="NCBI Taxonomy" id="329046"/>
    <lineage>
        <taxon>Eukaryota</taxon>
        <taxon>Fungi</taxon>
        <taxon>Fungi incertae sedis</taxon>
        <taxon>Chytridiomycota</taxon>
        <taxon>Chytridiomycota incertae sedis</taxon>
        <taxon>Chytridiomycetes</taxon>
        <taxon>Chytridiales</taxon>
        <taxon>Chytriomycetaceae</taxon>
        <taxon>Rhizoclosmatium</taxon>
    </lineage>
</organism>
<evidence type="ECO:0000256" key="2">
    <source>
        <dbReference type="ARBA" id="ARBA00022614"/>
    </source>
</evidence>
<dbReference type="SUPFAM" id="SSF81383">
    <property type="entry name" value="F-box domain"/>
    <property type="match status" value="1"/>
</dbReference>
<evidence type="ECO:0000313" key="10">
    <source>
        <dbReference type="EMBL" id="ORY37654.1"/>
    </source>
</evidence>
<protein>
    <submittedName>
        <fullName evidence="10">L domain-like protein</fullName>
    </submittedName>
</protein>
<dbReference type="GO" id="GO:0006952">
    <property type="term" value="P:defense response"/>
    <property type="evidence" value="ECO:0007669"/>
    <property type="project" value="UniProtKB-ARBA"/>
</dbReference>
<keyword evidence="4" id="KW-0732">Signal</keyword>
<dbReference type="AlphaFoldDB" id="A0A1Y2BSH3"/>
<dbReference type="SUPFAM" id="SSF52058">
    <property type="entry name" value="L domain-like"/>
    <property type="match status" value="1"/>
</dbReference>
<dbReference type="InterPro" id="IPR055414">
    <property type="entry name" value="LRR_R13L4/SHOC2-like"/>
</dbReference>
<evidence type="ECO:0000256" key="8">
    <source>
        <dbReference type="ARBA" id="ARBA00023180"/>
    </source>
</evidence>
<accession>A0A1Y2BSH3</accession>
<dbReference type="PANTHER" id="PTHR48064:SF6">
    <property type="entry name" value="RECEPTOR-LIKE PROTEIN KINASE 2"/>
    <property type="match status" value="1"/>
</dbReference>
<dbReference type="PROSITE" id="PS50181">
    <property type="entry name" value="FBOX"/>
    <property type="match status" value="1"/>
</dbReference>
<dbReference type="OrthoDB" id="676979at2759"/>